<evidence type="ECO:0000313" key="1">
    <source>
        <dbReference type="EMBL" id="MDM5131391.1"/>
    </source>
</evidence>
<comment type="caution">
    <text evidence="1">The sequence shown here is derived from an EMBL/GenBank/DDBJ whole genome shotgun (WGS) entry which is preliminary data.</text>
</comment>
<organism evidence="1 2">
    <name type="scientific">Aeromonas piscicola</name>
    <dbReference type="NCBI Taxonomy" id="600645"/>
    <lineage>
        <taxon>Bacteria</taxon>
        <taxon>Pseudomonadati</taxon>
        <taxon>Pseudomonadota</taxon>
        <taxon>Gammaproteobacteria</taxon>
        <taxon>Aeromonadales</taxon>
        <taxon>Aeromonadaceae</taxon>
        <taxon>Aeromonas</taxon>
    </lineage>
</organism>
<dbReference type="Proteomes" id="UP001168109">
    <property type="component" value="Unassembled WGS sequence"/>
</dbReference>
<protein>
    <submittedName>
        <fullName evidence="1">Uncharacterized protein</fullName>
    </submittedName>
</protein>
<gene>
    <name evidence="1" type="ORF">OB962_10320</name>
</gene>
<accession>A0ABT7QBT4</accession>
<evidence type="ECO:0000313" key="2">
    <source>
        <dbReference type="Proteomes" id="UP001168109"/>
    </source>
</evidence>
<dbReference type="RefSeq" id="WP_290041959.1">
    <property type="nucleotide sequence ID" value="NZ_JAOPLU010000002.1"/>
</dbReference>
<dbReference type="EMBL" id="JAOPLU010000002">
    <property type="protein sequence ID" value="MDM5131391.1"/>
    <property type="molecule type" value="Genomic_DNA"/>
</dbReference>
<name>A0ABT7QBT4_9GAMM</name>
<dbReference type="Gene3D" id="3.40.50.300">
    <property type="entry name" value="P-loop containing nucleotide triphosphate hydrolases"/>
    <property type="match status" value="1"/>
</dbReference>
<dbReference type="InterPro" id="IPR027417">
    <property type="entry name" value="P-loop_NTPase"/>
</dbReference>
<proteinExistence type="predicted"/>
<sequence length="455" mass="52236">MSKGKLKFISSDCGSGKTKAMVELINSDKVKTIVTQNTIKLMEQTYQYIKDSILICSNNVDSDECVMDRVVEFLKSPTHKVLIISDKAFSKISVSLLQSWRIFVDDVTTFSSFKNINEIDPDMKKIVQNKVFSSVEVFGDDANFITAQKTNNKGDLLVNLTKSFSIVESNDKFFMNSSWFLEAEKIQLGITAFRDMSKYLGFDITFMANNFEKSTVYLAHPELFEKIKLEGLSTRVIPVKERLKVFYFTKRILSKTWKDANPNELKKVYDHLSHELPEKYYWTNNNSDTLSLSGTKISPDARGINSLQSYDTCVWLACMRPNPVDVIHSKYAFGIDGEQLVVAREHENIYQFVNRGVVRDYDSSEIQTVYVFSEEQALSLVDKPEYIDLGLDNNEPKKVGALVKLVTVPNSVNANISRYKKENPTLEQFRAWVLKKKWDDEVKELVIENFMKKVK</sequence>
<dbReference type="SUPFAM" id="SSF52540">
    <property type="entry name" value="P-loop containing nucleoside triphosphate hydrolases"/>
    <property type="match status" value="1"/>
</dbReference>
<reference evidence="1" key="1">
    <citation type="submission" date="2024-05" db="EMBL/GenBank/DDBJ databases">
        <title>WGS of Aeromonas isolates.</title>
        <authorList>
            <person name="Lee H."/>
        </authorList>
    </citation>
    <scope>NUCLEOTIDE SEQUENCE</scope>
    <source>
        <strain evidence="1">LP308</strain>
    </source>
</reference>
<keyword evidence="2" id="KW-1185">Reference proteome</keyword>